<evidence type="ECO:0000259" key="10">
    <source>
        <dbReference type="Pfam" id="PF00759"/>
    </source>
</evidence>
<evidence type="ECO:0000256" key="8">
    <source>
        <dbReference type="ARBA" id="ARBA00023326"/>
    </source>
</evidence>
<dbReference type="GO" id="GO:0030245">
    <property type="term" value="P:cellulose catabolic process"/>
    <property type="evidence" value="ECO:0007669"/>
    <property type="project" value="UniProtKB-KW"/>
</dbReference>
<reference evidence="11" key="1">
    <citation type="journal article" date="2013" name="J. Plant Res.">
        <title>Effect of fungi and light on seed germination of three Opuntia species from semiarid lands of central Mexico.</title>
        <authorList>
            <person name="Delgado-Sanchez P."/>
            <person name="Jimenez-Bremont J.F."/>
            <person name="Guerrero-Gonzalez Mde L."/>
            <person name="Flores J."/>
        </authorList>
    </citation>
    <scope>NUCLEOTIDE SEQUENCE</scope>
    <source>
        <tissue evidence="11">Cladode</tissue>
    </source>
</reference>
<keyword evidence="8" id="KW-0624">Polysaccharide degradation</keyword>
<feature type="transmembrane region" description="Helical" evidence="9">
    <location>
        <begin position="52"/>
        <end position="70"/>
    </location>
</feature>
<name>A0A7C9DRB7_OPUST</name>
<evidence type="ECO:0000256" key="2">
    <source>
        <dbReference type="ARBA" id="ARBA00007072"/>
    </source>
</evidence>
<evidence type="ECO:0000256" key="4">
    <source>
        <dbReference type="ARBA" id="ARBA00022801"/>
    </source>
</evidence>
<dbReference type="AlphaFoldDB" id="A0A7C9DRB7"/>
<evidence type="ECO:0000256" key="1">
    <source>
        <dbReference type="ARBA" id="ARBA00000966"/>
    </source>
</evidence>
<evidence type="ECO:0000313" key="11">
    <source>
        <dbReference type="EMBL" id="MBA4649880.1"/>
    </source>
</evidence>
<evidence type="ECO:0000256" key="5">
    <source>
        <dbReference type="ARBA" id="ARBA00023001"/>
    </source>
</evidence>
<evidence type="ECO:0000256" key="7">
    <source>
        <dbReference type="ARBA" id="ARBA00023295"/>
    </source>
</evidence>
<keyword evidence="6" id="KW-0119">Carbohydrate metabolism</keyword>
<keyword evidence="9" id="KW-0812">Transmembrane</keyword>
<dbReference type="GO" id="GO:0008810">
    <property type="term" value="F:cellulase activity"/>
    <property type="evidence" value="ECO:0007669"/>
    <property type="project" value="UniProtKB-EC"/>
</dbReference>
<evidence type="ECO:0000256" key="6">
    <source>
        <dbReference type="ARBA" id="ARBA00023277"/>
    </source>
</evidence>
<dbReference type="PANTHER" id="PTHR22298">
    <property type="entry name" value="ENDO-1,4-BETA-GLUCANASE"/>
    <property type="match status" value="1"/>
</dbReference>
<dbReference type="EMBL" id="GISG01162351">
    <property type="protein sequence ID" value="MBA4649880.1"/>
    <property type="molecule type" value="Transcribed_RNA"/>
</dbReference>
<feature type="domain" description="Glycoside hydrolase family 9" evidence="10">
    <location>
        <begin position="79"/>
        <end position="258"/>
    </location>
</feature>
<organism evidence="11">
    <name type="scientific">Opuntia streptacantha</name>
    <name type="common">Prickly pear cactus</name>
    <name type="synonym">Opuntia cardona</name>
    <dbReference type="NCBI Taxonomy" id="393608"/>
    <lineage>
        <taxon>Eukaryota</taxon>
        <taxon>Viridiplantae</taxon>
        <taxon>Streptophyta</taxon>
        <taxon>Embryophyta</taxon>
        <taxon>Tracheophyta</taxon>
        <taxon>Spermatophyta</taxon>
        <taxon>Magnoliopsida</taxon>
        <taxon>eudicotyledons</taxon>
        <taxon>Gunneridae</taxon>
        <taxon>Pentapetalae</taxon>
        <taxon>Caryophyllales</taxon>
        <taxon>Cactineae</taxon>
        <taxon>Cactaceae</taxon>
        <taxon>Opuntioideae</taxon>
        <taxon>Opuntia</taxon>
    </lineage>
</organism>
<evidence type="ECO:0000256" key="9">
    <source>
        <dbReference type="SAM" id="Phobius"/>
    </source>
</evidence>
<accession>A0A7C9DRB7</accession>
<feature type="transmembrane region" description="Helical" evidence="9">
    <location>
        <begin position="266"/>
        <end position="286"/>
    </location>
</feature>
<keyword evidence="9" id="KW-0472">Membrane</keyword>
<reference evidence="11" key="2">
    <citation type="submission" date="2020-07" db="EMBL/GenBank/DDBJ databases">
        <authorList>
            <person name="Vera ALvarez R."/>
            <person name="Arias-Moreno D.M."/>
            <person name="Jimenez-Jacinto V."/>
            <person name="Jimenez-Bremont J.F."/>
            <person name="Swaminathan K."/>
            <person name="Moose S.P."/>
            <person name="Guerrero-Gonzalez M.L."/>
            <person name="Marino-Ramirez L."/>
            <person name="Landsman D."/>
            <person name="Rodriguez-Kessler M."/>
            <person name="Delgado-Sanchez P."/>
        </authorList>
    </citation>
    <scope>NUCLEOTIDE SEQUENCE</scope>
    <source>
        <tissue evidence="11">Cladode</tissue>
    </source>
</reference>
<dbReference type="Gene3D" id="1.50.10.10">
    <property type="match status" value="1"/>
</dbReference>
<comment type="catalytic activity">
    <reaction evidence="1">
        <text>Endohydrolysis of (1-&gt;4)-beta-D-glucosidic linkages in cellulose, lichenin and cereal beta-D-glucans.</text>
        <dbReference type="EC" id="3.2.1.4"/>
    </reaction>
</comment>
<dbReference type="SUPFAM" id="SSF48208">
    <property type="entry name" value="Six-hairpin glycosidases"/>
    <property type="match status" value="1"/>
</dbReference>
<keyword evidence="9" id="KW-1133">Transmembrane helix</keyword>
<keyword evidence="4 11" id="KW-0378">Hydrolase</keyword>
<protein>
    <recommendedName>
        <fullName evidence="3">cellulase</fullName>
        <ecNumber evidence="3">3.2.1.4</ecNumber>
    </recommendedName>
</protein>
<sequence length="288" mass="33127">MFWEKELRPIYFQSLKSVENQFKREERPLCLSSLKPLFRGKRDRELRMKRKSAAFVVHCALLTLVSVLTVRSKASNFDYGDALSKSLLYFEAQRSGRLPYNQRVLWRDHSALTDGLEQGVDLVGGYYDAGDHVKFGLPMAFTVTMLSWGVLEYGDAIQNVGEFQHALEAIKWGTDYFIKAHTSPHILWAEVGDGDTDHYCWQRPEDMTTSRQAYRIDEGNPGSDLAGETAAAMAAASIVFRKINPHYSHLLLHHAQQVKSENMWGFFRWGTKCGLFLFISFFFTHWRP</sequence>
<dbReference type="EC" id="3.2.1.4" evidence="3"/>
<dbReference type="InterPro" id="IPR008928">
    <property type="entry name" value="6-hairpin_glycosidase_sf"/>
</dbReference>
<comment type="similarity">
    <text evidence="2">Belongs to the glycosyl hydrolase 9 (cellulase E) family.</text>
</comment>
<dbReference type="Pfam" id="PF00759">
    <property type="entry name" value="Glyco_hydro_9"/>
    <property type="match status" value="1"/>
</dbReference>
<keyword evidence="5" id="KW-0136">Cellulose degradation</keyword>
<proteinExistence type="inferred from homology"/>
<keyword evidence="7 11" id="KW-0326">Glycosidase</keyword>
<evidence type="ECO:0000256" key="3">
    <source>
        <dbReference type="ARBA" id="ARBA00012601"/>
    </source>
</evidence>
<dbReference type="InterPro" id="IPR001701">
    <property type="entry name" value="Glyco_hydro_9"/>
</dbReference>
<dbReference type="InterPro" id="IPR012341">
    <property type="entry name" value="6hp_glycosidase-like_sf"/>
</dbReference>